<evidence type="ECO:0000313" key="2">
    <source>
        <dbReference type="Proteomes" id="UP001234297"/>
    </source>
</evidence>
<dbReference type="EMBL" id="CM056816">
    <property type="protein sequence ID" value="KAJ8632516.1"/>
    <property type="molecule type" value="Genomic_DNA"/>
</dbReference>
<proteinExistence type="predicted"/>
<reference evidence="1 2" key="1">
    <citation type="journal article" date="2022" name="Hortic Res">
        <title>A haplotype resolved chromosomal level avocado genome allows analysis of novel avocado genes.</title>
        <authorList>
            <person name="Nath O."/>
            <person name="Fletcher S.J."/>
            <person name="Hayward A."/>
            <person name="Shaw L.M."/>
            <person name="Masouleh A.K."/>
            <person name="Furtado A."/>
            <person name="Henry R.J."/>
            <person name="Mitter N."/>
        </authorList>
    </citation>
    <scope>NUCLEOTIDE SEQUENCE [LARGE SCALE GENOMIC DNA]</scope>
    <source>
        <strain evidence="2">cv. Hass</strain>
    </source>
</reference>
<gene>
    <name evidence="1" type="ORF">MRB53_025852</name>
</gene>
<evidence type="ECO:0000313" key="1">
    <source>
        <dbReference type="EMBL" id="KAJ8632516.1"/>
    </source>
</evidence>
<protein>
    <submittedName>
        <fullName evidence="1">Uncharacterized protein</fullName>
    </submittedName>
</protein>
<name>A0ACC2LGD4_PERAE</name>
<comment type="caution">
    <text evidence="1">The sequence shown here is derived from an EMBL/GenBank/DDBJ whole genome shotgun (WGS) entry which is preliminary data.</text>
</comment>
<sequence length="136" mass="15462">MPETKEEHRRCVSLSRRRARNRRLPNGVSAVTKPEFPLPSSRRLSPDSSPPFPEKKRYLRCTELVEPALAGTQNVLRACSEAGVERLIAVSSIAAVALNPNWPQDRPMDENSWTDIDYCKSRQSKDFFNSTVIDMM</sequence>
<organism evidence="1 2">
    <name type="scientific">Persea americana</name>
    <name type="common">Avocado</name>
    <dbReference type="NCBI Taxonomy" id="3435"/>
    <lineage>
        <taxon>Eukaryota</taxon>
        <taxon>Viridiplantae</taxon>
        <taxon>Streptophyta</taxon>
        <taxon>Embryophyta</taxon>
        <taxon>Tracheophyta</taxon>
        <taxon>Spermatophyta</taxon>
        <taxon>Magnoliopsida</taxon>
        <taxon>Magnoliidae</taxon>
        <taxon>Laurales</taxon>
        <taxon>Lauraceae</taxon>
        <taxon>Persea</taxon>
    </lineage>
</organism>
<accession>A0ACC2LGD4</accession>
<keyword evidence="2" id="KW-1185">Reference proteome</keyword>
<dbReference type="Proteomes" id="UP001234297">
    <property type="component" value="Chromosome 8"/>
</dbReference>